<dbReference type="EMBL" id="MU853341">
    <property type="protein sequence ID" value="KAK4112781.1"/>
    <property type="molecule type" value="Genomic_DNA"/>
</dbReference>
<dbReference type="PRINTS" id="PR00081">
    <property type="entry name" value="GDHRDH"/>
</dbReference>
<evidence type="ECO:0000256" key="1">
    <source>
        <dbReference type="ARBA" id="ARBA00023002"/>
    </source>
</evidence>
<gene>
    <name evidence="2" type="ORF">N656DRAFT_709175</name>
</gene>
<protein>
    <submittedName>
        <fullName evidence="2">Short-chain dehydrogenase</fullName>
    </submittedName>
</protein>
<dbReference type="PANTHER" id="PTHR43157">
    <property type="entry name" value="PHOSPHATIDYLINOSITOL-GLYCAN BIOSYNTHESIS CLASS F PROTEIN-RELATED"/>
    <property type="match status" value="1"/>
</dbReference>
<dbReference type="GeneID" id="89935695"/>
<dbReference type="AlphaFoldDB" id="A0AAN6TE66"/>
<reference evidence="2" key="1">
    <citation type="journal article" date="2023" name="Mol. Phylogenet. Evol.">
        <title>Genome-scale phylogeny and comparative genomics of the fungal order Sordariales.</title>
        <authorList>
            <person name="Hensen N."/>
            <person name="Bonometti L."/>
            <person name="Westerberg I."/>
            <person name="Brannstrom I.O."/>
            <person name="Guillou S."/>
            <person name="Cros-Aarteil S."/>
            <person name="Calhoun S."/>
            <person name="Haridas S."/>
            <person name="Kuo A."/>
            <person name="Mondo S."/>
            <person name="Pangilinan J."/>
            <person name="Riley R."/>
            <person name="LaButti K."/>
            <person name="Andreopoulos B."/>
            <person name="Lipzen A."/>
            <person name="Chen C."/>
            <person name="Yan M."/>
            <person name="Daum C."/>
            <person name="Ng V."/>
            <person name="Clum A."/>
            <person name="Steindorff A."/>
            <person name="Ohm R.A."/>
            <person name="Martin F."/>
            <person name="Silar P."/>
            <person name="Natvig D.O."/>
            <person name="Lalanne C."/>
            <person name="Gautier V."/>
            <person name="Ament-Velasquez S.L."/>
            <person name="Kruys A."/>
            <person name="Hutchinson M.I."/>
            <person name="Powell A.J."/>
            <person name="Barry K."/>
            <person name="Miller A.N."/>
            <person name="Grigoriev I.V."/>
            <person name="Debuchy R."/>
            <person name="Gladieux P."/>
            <person name="Hiltunen Thoren M."/>
            <person name="Johannesson H."/>
        </authorList>
    </citation>
    <scope>NUCLEOTIDE SEQUENCE</scope>
    <source>
        <strain evidence="2">CBS 508.74</strain>
    </source>
</reference>
<reference evidence="2" key="2">
    <citation type="submission" date="2023-05" db="EMBL/GenBank/DDBJ databases">
        <authorList>
            <consortium name="Lawrence Berkeley National Laboratory"/>
            <person name="Steindorff A."/>
            <person name="Hensen N."/>
            <person name="Bonometti L."/>
            <person name="Westerberg I."/>
            <person name="Brannstrom I.O."/>
            <person name="Guillou S."/>
            <person name="Cros-Aarteil S."/>
            <person name="Calhoun S."/>
            <person name="Haridas S."/>
            <person name="Kuo A."/>
            <person name="Mondo S."/>
            <person name="Pangilinan J."/>
            <person name="Riley R."/>
            <person name="Labutti K."/>
            <person name="Andreopoulos B."/>
            <person name="Lipzen A."/>
            <person name="Chen C."/>
            <person name="Yanf M."/>
            <person name="Daum C."/>
            <person name="Ng V."/>
            <person name="Clum A."/>
            <person name="Ohm R."/>
            <person name="Martin F."/>
            <person name="Silar P."/>
            <person name="Natvig D."/>
            <person name="Lalanne C."/>
            <person name="Gautier V."/>
            <person name="Ament-Velasquez S.L."/>
            <person name="Kruys A."/>
            <person name="Hutchinson M.I."/>
            <person name="Powell A.J."/>
            <person name="Barry K."/>
            <person name="Miller A.N."/>
            <person name="Grigoriev I.V."/>
            <person name="Debuchy R."/>
            <person name="Gladieux P."/>
            <person name="Thoren M.H."/>
            <person name="Johannesson H."/>
        </authorList>
    </citation>
    <scope>NUCLEOTIDE SEQUENCE</scope>
    <source>
        <strain evidence="2">CBS 508.74</strain>
    </source>
</reference>
<keyword evidence="3" id="KW-1185">Reference proteome</keyword>
<dbReference type="InterPro" id="IPR002347">
    <property type="entry name" value="SDR_fam"/>
</dbReference>
<name>A0AAN6TE66_9PEZI</name>
<dbReference type="Proteomes" id="UP001302812">
    <property type="component" value="Unassembled WGS sequence"/>
</dbReference>
<keyword evidence="1" id="KW-0560">Oxidoreductase</keyword>
<dbReference type="RefSeq" id="XP_064670351.1">
    <property type="nucleotide sequence ID" value="XM_064811570.1"/>
</dbReference>
<dbReference type="InterPro" id="IPR036291">
    <property type="entry name" value="NAD(P)-bd_dom_sf"/>
</dbReference>
<dbReference type="PANTHER" id="PTHR43157:SF31">
    <property type="entry name" value="PHOSPHATIDYLINOSITOL-GLYCAN BIOSYNTHESIS CLASS F PROTEIN"/>
    <property type="match status" value="1"/>
</dbReference>
<evidence type="ECO:0000313" key="3">
    <source>
        <dbReference type="Proteomes" id="UP001302812"/>
    </source>
</evidence>
<organism evidence="2 3">
    <name type="scientific">Canariomyces notabilis</name>
    <dbReference type="NCBI Taxonomy" id="2074819"/>
    <lineage>
        <taxon>Eukaryota</taxon>
        <taxon>Fungi</taxon>
        <taxon>Dikarya</taxon>
        <taxon>Ascomycota</taxon>
        <taxon>Pezizomycotina</taxon>
        <taxon>Sordariomycetes</taxon>
        <taxon>Sordariomycetidae</taxon>
        <taxon>Sordariales</taxon>
        <taxon>Chaetomiaceae</taxon>
        <taxon>Canariomyces</taxon>
    </lineage>
</organism>
<evidence type="ECO:0000313" key="2">
    <source>
        <dbReference type="EMBL" id="KAK4112781.1"/>
    </source>
</evidence>
<dbReference type="Pfam" id="PF00106">
    <property type="entry name" value="adh_short"/>
    <property type="match status" value="1"/>
</dbReference>
<proteinExistence type="predicted"/>
<sequence>MSNLANLRGYLHSQLRVKLPVPTKKFTDQVVIVTGSNVGMGLEAARHIARLGAAKVILAVRSIQKGEAAAKSIVASTKRDPSVVEVWELDLARYQSVEAFAQRAQLLPRIDVLVANAGIFMMEFTKAEDNETNITVNVISHMLLALLLLPKLRETAVMTGKPGVVTFTGSFTHWMTQFPERNSSHILDDLADEGKSKGRMRERYYVSKLIQLLVAREFAKELSNSSKPGKVITNVVNPGFVATQIMRHGGPVFQVYLKLMKAALSRTAEEGGRTVVNGAEGGEETHGQYLNDCQVGSPSTFVLSEEGGKVQKQLWDELMAKLEKVHPGVTQNI</sequence>
<comment type="caution">
    <text evidence="2">The sequence shown here is derived from an EMBL/GenBank/DDBJ whole genome shotgun (WGS) entry which is preliminary data.</text>
</comment>
<dbReference type="GO" id="GO:0016491">
    <property type="term" value="F:oxidoreductase activity"/>
    <property type="evidence" value="ECO:0007669"/>
    <property type="project" value="UniProtKB-KW"/>
</dbReference>
<dbReference type="Gene3D" id="3.40.50.720">
    <property type="entry name" value="NAD(P)-binding Rossmann-like Domain"/>
    <property type="match status" value="1"/>
</dbReference>
<dbReference type="SUPFAM" id="SSF51735">
    <property type="entry name" value="NAD(P)-binding Rossmann-fold domains"/>
    <property type="match status" value="1"/>
</dbReference>
<accession>A0AAN6TE66</accession>